<dbReference type="RefSeq" id="WP_116061118.1">
    <property type="nucleotide sequence ID" value="NZ_QRDZ01000009.1"/>
</dbReference>
<gene>
    <name evidence="1" type="ORF">DFP98_109116</name>
</gene>
<dbReference type="Proteomes" id="UP000256977">
    <property type="component" value="Unassembled WGS sequence"/>
</dbReference>
<sequence>MTDRQEDRQEQSTWRMIQTWAAKAVNAVELLPVEGSKGEEEIARLKLSLRSTLGAVAQYTGGILVQHGWLRILGSGSPRLPRRLTEWNEGTLELTERRLDGALLVADDVMGGFFALNFGAFDGGHGDVYYFAPDTLKWERFGVPYSDFLEWACSGDLDLFYETFRWPGWKEELERVRGDQAFSVYPPLCMSGEQIQKRSRAIVSVEEVWGLTAGGRA</sequence>
<dbReference type="InterPro" id="IPR021239">
    <property type="entry name" value="DUF2625"/>
</dbReference>
<accession>A0A3D9JUA8</accession>
<evidence type="ECO:0000313" key="1">
    <source>
        <dbReference type="EMBL" id="RED77505.1"/>
    </source>
</evidence>
<proteinExistence type="predicted"/>
<dbReference type="EMBL" id="QRDZ01000009">
    <property type="protein sequence ID" value="RED77505.1"/>
    <property type="molecule type" value="Genomic_DNA"/>
</dbReference>
<organism evidence="1 2">
    <name type="scientific">Cohnella phaseoli</name>
    <dbReference type="NCBI Taxonomy" id="456490"/>
    <lineage>
        <taxon>Bacteria</taxon>
        <taxon>Bacillati</taxon>
        <taxon>Bacillota</taxon>
        <taxon>Bacilli</taxon>
        <taxon>Bacillales</taxon>
        <taxon>Paenibacillaceae</taxon>
        <taxon>Cohnella</taxon>
    </lineage>
</organism>
<dbReference type="AlphaFoldDB" id="A0A3D9JUA8"/>
<keyword evidence="2" id="KW-1185">Reference proteome</keyword>
<protein>
    <submittedName>
        <fullName evidence="1">Uncharacterized protein DUF2625</fullName>
    </submittedName>
</protein>
<name>A0A3D9JUA8_9BACL</name>
<reference evidence="1 2" key="1">
    <citation type="submission" date="2018-07" db="EMBL/GenBank/DDBJ databases">
        <title>Genomic Encyclopedia of Type Strains, Phase III (KMG-III): the genomes of soil and plant-associated and newly described type strains.</title>
        <authorList>
            <person name="Whitman W."/>
        </authorList>
    </citation>
    <scope>NUCLEOTIDE SEQUENCE [LARGE SCALE GENOMIC DNA]</scope>
    <source>
        <strain evidence="1 2">CECT 7287</strain>
    </source>
</reference>
<dbReference type="Pfam" id="PF10946">
    <property type="entry name" value="DUF2625"/>
    <property type="match status" value="1"/>
</dbReference>
<comment type="caution">
    <text evidence="1">The sequence shown here is derived from an EMBL/GenBank/DDBJ whole genome shotgun (WGS) entry which is preliminary data.</text>
</comment>
<dbReference type="OrthoDB" id="1550811at2"/>
<evidence type="ECO:0000313" key="2">
    <source>
        <dbReference type="Proteomes" id="UP000256977"/>
    </source>
</evidence>